<comment type="caution">
    <text evidence="1">The sequence shown here is derived from an EMBL/GenBank/DDBJ whole genome shotgun (WGS) entry which is preliminary data.</text>
</comment>
<reference evidence="1 2" key="1">
    <citation type="submission" date="2019-04" db="EMBL/GenBank/DDBJ databases">
        <title>Lacinutrix sp. nov., isolated from marine water.</title>
        <authorList>
            <person name="Kim W."/>
        </authorList>
    </citation>
    <scope>NUCLEOTIDE SEQUENCE [LARGE SCALE GENOMIC DNA]</scope>
    <source>
        <strain evidence="1 2">CAU 1491</strain>
    </source>
</reference>
<dbReference type="OrthoDB" id="1448950at2"/>
<name>A0A4U0F4J4_9FLAO</name>
<dbReference type="AlphaFoldDB" id="A0A4U0F4J4"/>
<evidence type="ECO:0008006" key="3">
    <source>
        <dbReference type="Google" id="ProtNLM"/>
    </source>
</evidence>
<sequence length="68" mass="8382">MTTYKERKENQYNYVLVKDDIVIATFGNLRKITEFIKDENFPSYWTLVRKKEYPILASEWKIFKVKHY</sequence>
<protein>
    <recommendedName>
        <fullName evidence="3">DUF5678 domain-containing protein</fullName>
    </recommendedName>
</protein>
<dbReference type="Proteomes" id="UP000307657">
    <property type="component" value="Unassembled WGS sequence"/>
</dbReference>
<organism evidence="1 2">
    <name type="scientific">Pontimicrobium aquaticum</name>
    <dbReference type="NCBI Taxonomy" id="2565367"/>
    <lineage>
        <taxon>Bacteria</taxon>
        <taxon>Pseudomonadati</taxon>
        <taxon>Bacteroidota</taxon>
        <taxon>Flavobacteriia</taxon>
        <taxon>Flavobacteriales</taxon>
        <taxon>Flavobacteriaceae</taxon>
        <taxon>Pontimicrobium</taxon>
    </lineage>
</organism>
<evidence type="ECO:0000313" key="1">
    <source>
        <dbReference type="EMBL" id="TJY37712.1"/>
    </source>
</evidence>
<dbReference type="RefSeq" id="WP_136839826.1">
    <property type="nucleotide sequence ID" value="NZ_SUPL01000001.1"/>
</dbReference>
<proteinExistence type="predicted"/>
<accession>A0A4U0F4J4</accession>
<gene>
    <name evidence="1" type="ORF">E5167_00205</name>
</gene>
<keyword evidence="2" id="KW-1185">Reference proteome</keyword>
<evidence type="ECO:0000313" key="2">
    <source>
        <dbReference type="Proteomes" id="UP000307657"/>
    </source>
</evidence>
<dbReference type="EMBL" id="SUPL01000001">
    <property type="protein sequence ID" value="TJY37712.1"/>
    <property type="molecule type" value="Genomic_DNA"/>
</dbReference>